<evidence type="ECO:0000256" key="1">
    <source>
        <dbReference type="SAM" id="Phobius"/>
    </source>
</evidence>
<accession>A0ABW3VBU3</accession>
<protein>
    <submittedName>
        <fullName evidence="3">DUF1990 family protein</fullName>
    </submittedName>
</protein>
<gene>
    <name evidence="3" type="ORF">ACFQ34_03120</name>
</gene>
<keyword evidence="1" id="KW-1133">Transmembrane helix</keyword>
<dbReference type="Pfam" id="PF09348">
    <property type="entry name" value="DUF1990"/>
    <property type="match status" value="1"/>
</dbReference>
<dbReference type="EMBL" id="JBHTMB010000021">
    <property type="protein sequence ID" value="MFD1232266.1"/>
    <property type="molecule type" value="Genomic_DNA"/>
</dbReference>
<evidence type="ECO:0000313" key="4">
    <source>
        <dbReference type="Proteomes" id="UP001597182"/>
    </source>
</evidence>
<feature type="domain" description="DUF1990" evidence="2">
    <location>
        <begin position="79"/>
        <end position="204"/>
    </location>
</feature>
<evidence type="ECO:0000313" key="3">
    <source>
        <dbReference type="EMBL" id="MFD1232266.1"/>
    </source>
</evidence>
<evidence type="ECO:0000259" key="2">
    <source>
        <dbReference type="Pfam" id="PF09348"/>
    </source>
</evidence>
<dbReference type="InterPro" id="IPR018960">
    <property type="entry name" value="DUF1990"/>
</dbReference>
<organism evidence="3 4">
    <name type="scientific">Pseudonocardia benzenivorans</name>
    <dbReference type="NCBI Taxonomy" id="228005"/>
    <lineage>
        <taxon>Bacteria</taxon>
        <taxon>Bacillati</taxon>
        <taxon>Actinomycetota</taxon>
        <taxon>Actinomycetes</taxon>
        <taxon>Pseudonocardiales</taxon>
        <taxon>Pseudonocardiaceae</taxon>
        <taxon>Pseudonocardia</taxon>
    </lineage>
</organism>
<proteinExistence type="predicted"/>
<comment type="caution">
    <text evidence="3">The sequence shown here is derived from an EMBL/GenBank/DDBJ whole genome shotgun (WGS) entry which is preliminary data.</text>
</comment>
<dbReference type="Proteomes" id="UP001597182">
    <property type="component" value="Unassembled WGS sequence"/>
</dbReference>
<keyword evidence="4" id="KW-1185">Reference proteome</keyword>
<keyword evidence="1" id="KW-0472">Membrane</keyword>
<dbReference type="RefSeq" id="WP_013675232.1">
    <property type="nucleotide sequence ID" value="NZ_BAABKS010000074.1"/>
</dbReference>
<name>A0ABW3VBU3_9PSEU</name>
<feature type="transmembrane region" description="Helical" evidence="1">
    <location>
        <begin position="20"/>
        <end position="37"/>
    </location>
</feature>
<sequence>MAVLSRKAATGSRRHRRVAALVRWPVGLAAVSWRYMWRTVPLHRSEVEGDDSDEAPALPERHRDDRVQEVADGHGDLLHRRYTVRIGGSALDARELMADLVRDLNGWFPSGVAVFRRTRGHPGAIRDGDEFLIRLPGPWDGPVRVVAADDTSFRFATLRGHLEAGQIEFRAHDEDDGGLVMGIESWARPGDAVSRVLYDTFRAAKEIQLNLWTEVLLRITRRAGGRPVGGVTVRTRRLAAG</sequence>
<reference evidence="4" key="1">
    <citation type="journal article" date="2019" name="Int. J. Syst. Evol. Microbiol.">
        <title>The Global Catalogue of Microorganisms (GCM) 10K type strain sequencing project: providing services to taxonomists for standard genome sequencing and annotation.</title>
        <authorList>
            <consortium name="The Broad Institute Genomics Platform"/>
            <consortium name="The Broad Institute Genome Sequencing Center for Infectious Disease"/>
            <person name="Wu L."/>
            <person name="Ma J."/>
        </authorList>
    </citation>
    <scope>NUCLEOTIDE SEQUENCE [LARGE SCALE GENOMIC DNA]</scope>
    <source>
        <strain evidence="4">CCUG 49018</strain>
    </source>
</reference>
<keyword evidence="1" id="KW-0812">Transmembrane</keyword>